<organism evidence="4 5">
    <name type="scientific">Myxococcus llanfairpwllgwyngyllgogerychwyrndrobwllllantysiliogogogochensis</name>
    <dbReference type="NCBI Taxonomy" id="2590453"/>
    <lineage>
        <taxon>Bacteria</taxon>
        <taxon>Pseudomonadati</taxon>
        <taxon>Myxococcota</taxon>
        <taxon>Myxococcia</taxon>
        <taxon>Myxococcales</taxon>
        <taxon>Cystobacterineae</taxon>
        <taxon>Myxococcaceae</taxon>
        <taxon>Myxococcus</taxon>
    </lineage>
</organism>
<dbReference type="Gene3D" id="3.30.300.30">
    <property type="match status" value="1"/>
</dbReference>
<dbReference type="SUPFAM" id="SSF56801">
    <property type="entry name" value="Acetyl-CoA synthetase-like"/>
    <property type="match status" value="1"/>
</dbReference>
<evidence type="ECO:0000313" key="4">
    <source>
        <dbReference type="EMBL" id="TQF17432.1"/>
    </source>
</evidence>
<sequence length="566" mass="62386">MAERIAIEHLLSRGRPADFPVAFREGQVLTFADFEARAAGWRAAYERHGGHRFALSFEDTFEFAAALLGAWHAGRCVYLPSEIQPTTREKLRGEVDGFAGQIPSSTPLLKFQEGARAEWTPLSPEAQALVVYTSGSSGEPAAIPKHLGQLTREVATLADLFDDRLGPSPCRVLATVSHQHIYGLLFRVLWPLTSGRPFLARSLPYPEDIVAELSHGPAALIASPAHLKRLPDTLDWAGVRGNLRSVFSSGGPLSTDALHACRGLLGQAPVEVYGSSETGGIAWRQRTQDEALSWRTMPGVEVRLTEDALAVRSPHLPDGNWFQTEDRARLLPEGFELLGRMDRLLKLEEKRVSLSAMERALLESDLVREARVVPLSEGNRSVLGVVAVLGPTGRHLHADSGKPFLNRALRKHLSSQFEPSVLPRRFRYLEAMPVNSQGKSTEAALVALFDSRRPPLRVLEHTADRAVLSIETPASLPYFKGHFPEKAILPGVAQIEWALHLGRELFTLPPEFLRMEAVKFQQLIVPETLLTLELTWTQAKGSLQFKFTSEAGTHGSGRILLGEVRG</sequence>
<accession>A0A540X882</accession>
<dbReference type="InterPro" id="IPR050237">
    <property type="entry name" value="ATP-dep_AMP-bd_enzyme"/>
</dbReference>
<dbReference type="PANTHER" id="PTHR43767">
    <property type="entry name" value="LONG-CHAIN-FATTY-ACID--COA LIGASE"/>
    <property type="match status" value="1"/>
</dbReference>
<evidence type="ECO:0000259" key="2">
    <source>
        <dbReference type="Pfam" id="PF00501"/>
    </source>
</evidence>
<dbReference type="PANTHER" id="PTHR43767:SF8">
    <property type="entry name" value="LONG-CHAIN-FATTY-ACID--COA LIGASE"/>
    <property type="match status" value="1"/>
</dbReference>
<dbReference type="RefSeq" id="WP_141640874.1">
    <property type="nucleotide sequence ID" value="NZ_VIFM01000007.1"/>
</dbReference>
<dbReference type="InterPro" id="IPR042099">
    <property type="entry name" value="ANL_N_sf"/>
</dbReference>
<dbReference type="Gene3D" id="3.40.50.12780">
    <property type="entry name" value="N-terminal domain of ligase-like"/>
    <property type="match status" value="1"/>
</dbReference>
<gene>
    <name evidence="4" type="ORF">FJV41_03045</name>
</gene>
<dbReference type="Pfam" id="PF00501">
    <property type="entry name" value="AMP-binding"/>
    <property type="match status" value="1"/>
</dbReference>
<reference evidence="4 5" key="1">
    <citation type="submission" date="2019-06" db="EMBL/GenBank/DDBJ databases">
        <authorList>
            <person name="Livingstone P."/>
            <person name="Whitworth D."/>
        </authorList>
    </citation>
    <scope>NUCLEOTIDE SEQUENCE [LARGE SCALE GENOMIC DNA]</scope>
    <source>
        <strain evidence="4 5">AM401</strain>
    </source>
</reference>
<feature type="domain" description="ApeI dehydratase-like" evidence="3">
    <location>
        <begin position="461"/>
        <end position="557"/>
    </location>
</feature>
<comment type="caution">
    <text evidence="4">The sequence shown here is derived from an EMBL/GenBank/DDBJ whole genome shotgun (WGS) entry which is preliminary data.</text>
</comment>
<dbReference type="OrthoDB" id="9787658at2"/>
<evidence type="ECO:0000256" key="1">
    <source>
        <dbReference type="ARBA" id="ARBA00022598"/>
    </source>
</evidence>
<dbReference type="EMBL" id="VIFM01000007">
    <property type="protein sequence ID" value="TQF17432.1"/>
    <property type="molecule type" value="Genomic_DNA"/>
</dbReference>
<dbReference type="Proteomes" id="UP000315369">
    <property type="component" value="Unassembled WGS sequence"/>
</dbReference>
<dbReference type="SUPFAM" id="SSF54637">
    <property type="entry name" value="Thioesterase/thiol ester dehydrase-isomerase"/>
    <property type="match status" value="1"/>
</dbReference>
<dbReference type="AlphaFoldDB" id="A0A540X882"/>
<dbReference type="Gene3D" id="3.10.129.10">
    <property type="entry name" value="Hotdog Thioesterase"/>
    <property type="match status" value="1"/>
</dbReference>
<protein>
    <submittedName>
        <fullName evidence="4">AMP-binding protein</fullName>
    </submittedName>
</protein>
<dbReference type="InterPro" id="IPR054545">
    <property type="entry name" value="ApeI-like"/>
</dbReference>
<evidence type="ECO:0000313" key="5">
    <source>
        <dbReference type="Proteomes" id="UP000315369"/>
    </source>
</evidence>
<dbReference type="GO" id="GO:0016874">
    <property type="term" value="F:ligase activity"/>
    <property type="evidence" value="ECO:0007669"/>
    <property type="project" value="UniProtKB-KW"/>
</dbReference>
<keyword evidence="5" id="KW-1185">Reference proteome</keyword>
<keyword evidence="1" id="KW-0436">Ligase</keyword>
<name>A0A540X882_9BACT</name>
<dbReference type="Pfam" id="PF22818">
    <property type="entry name" value="ApeI-like"/>
    <property type="match status" value="1"/>
</dbReference>
<dbReference type="InterPro" id="IPR000873">
    <property type="entry name" value="AMP-dep_synth/lig_dom"/>
</dbReference>
<feature type="domain" description="AMP-dependent synthetase/ligase" evidence="2">
    <location>
        <begin position="119"/>
        <end position="308"/>
    </location>
</feature>
<dbReference type="InterPro" id="IPR045851">
    <property type="entry name" value="AMP-bd_C_sf"/>
</dbReference>
<dbReference type="InterPro" id="IPR029069">
    <property type="entry name" value="HotDog_dom_sf"/>
</dbReference>
<evidence type="ECO:0000259" key="3">
    <source>
        <dbReference type="Pfam" id="PF22818"/>
    </source>
</evidence>
<proteinExistence type="predicted"/>